<comment type="cofactor">
    <cofactor evidence="1">
        <name>heme</name>
        <dbReference type="ChEBI" id="CHEBI:30413"/>
    </cofactor>
</comment>
<dbReference type="InterPro" id="IPR001128">
    <property type="entry name" value="Cyt_P450"/>
</dbReference>
<dbReference type="EMBL" id="AUBJ02000001">
    <property type="protein sequence ID" value="MCP2333944.1"/>
    <property type="molecule type" value="Genomic_DNA"/>
</dbReference>
<reference evidence="9 10" key="1">
    <citation type="submission" date="2022-06" db="EMBL/GenBank/DDBJ databases">
        <title>Genomic Encyclopedia of Type Strains, Phase I: the one thousand microbial genomes (KMG-I) project.</title>
        <authorList>
            <person name="Kyrpides N."/>
        </authorList>
    </citation>
    <scope>NUCLEOTIDE SEQUENCE [LARGE SCALE GENOMIC DNA]</scope>
    <source>
        <strain evidence="9 10">DSM 43889</strain>
    </source>
</reference>
<dbReference type="InterPro" id="IPR017972">
    <property type="entry name" value="Cyt_P450_CS"/>
</dbReference>
<keyword evidence="4 8" id="KW-0479">Metal-binding</keyword>
<protein>
    <submittedName>
        <fullName evidence="9">Cytochrome P450</fullName>
    </submittedName>
</protein>
<dbReference type="PRINTS" id="PR00385">
    <property type="entry name" value="P450"/>
</dbReference>
<dbReference type="PANTHER" id="PTHR46696:SF5">
    <property type="entry name" value="CYTOCHROME P450 BJ-1"/>
    <property type="match status" value="1"/>
</dbReference>
<comment type="similarity">
    <text evidence="2 8">Belongs to the cytochrome P450 family.</text>
</comment>
<evidence type="ECO:0000256" key="7">
    <source>
        <dbReference type="ARBA" id="ARBA00023033"/>
    </source>
</evidence>
<organism evidence="9 10">
    <name type="scientific">Actinoalloteichus caeruleus DSM 43889</name>
    <dbReference type="NCBI Taxonomy" id="1120930"/>
    <lineage>
        <taxon>Bacteria</taxon>
        <taxon>Bacillati</taxon>
        <taxon>Actinomycetota</taxon>
        <taxon>Actinomycetes</taxon>
        <taxon>Pseudonocardiales</taxon>
        <taxon>Pseudonocardiaceae</taxon>
        <taxon>Actinoalloteichus</taxon>
        <taxon>Actinoalloteichus cyanogriseus</taxon>
    </lineage>
</organism>
<evidence type="ECO:0000313" key="10">
    <source>
        <dbReference type="Proteomes" id="UP000791080"/>
    </source>
</evidence>
<keyword evidence="3 8" id="KW-0349">Heme</keyword>
<evidence type="ECO:0000256" key="4">
    <source>
        <dbReference type="ARBA" id="ARBA00022723"/>
    </source>
</evidence>
<dbReference type="CDD" id="cd11031">
    <property type="entry name" value="Cyp158A-like"/>
    <property type="match status" value="1"/>
</dbReference>
<evidence type="ECO:0000256" key="3">
    <source>
        <dbReference type="ARBA" id="ARBA00022617"/>
    </source>
</evidence>
<dbReference type="Proteomes" id="UP000791080">
    <property type="component" value="Unassembled WGS sequence"/>
</dbReference>
<dbReference type="PANTHER" id="PTHR46696">
    <property type="entry name" value="P450, PUTATIVE (EUROFUNG)-RELATED"/>
    <property type="match status" value="1"/>
</dbReference>
<keyword evidence="10" id="KW-1185">Reference proteome</keyword>
<evidence type="ECO:0000256" key="2">
    <source>
        <dbReference type="ARBA" id="ARBA00010617"/>
    </source>
</evidence>
<accession>A0ABT1JP47</accession>
<sequence length="419" mass="45907">MTGTARDEPELRLPFPDAFAVDPSPTWAELRRDAPVRRVRTVAGDEVWLVTRYDDVRVVLADARFSRALVVRPGAPRTAVAAPRAGSITAADPPEHTRLRRLVAGSFTQRRMREFQPWIGALTHRLADDVAAVEGPVDLRRLFALPLPITVICHLLGVPAEDQPLFARWSEVVYSMDMAEKDEVERSYDALDAYVTALVAERRSALLAGRAPSGALLDELVLARDQQDRLSEAELVSLVLTLLVAGHETTANQIGSFLITLLRDPTRWERLVAEPDLIPDAVEELLRFNRLGETGQYRVAAEDVVVAGVRIRAGDGVIAAIGSANRDEAVFDSPDSLDFGRGGGNPHLAFGHGIHHCLGAALARVELREALRTLTTRFPRLRLAVPVGELRWRRVLISGVAELPVRTGPPTPPPAITAR</sequence>
<evidence type="ECO:0000313" key="9">
    <source>
        <dbReference type="EMBL" id="MCP2333944.1"/>
    </source>
</evidence>
<comment type="caution">
    <text evidence="9">The sequence shown here is derived from an EMBL/GenBank/DDBJ whole genome shotgun (WGS) entry which is preliminary data.</text>
</comment>
<dbReference type="RefSeq" id="WP_026420794.1">
    <property type="nucleotide sequence ID" value="NZ_AUBJ02000001.1"/>
</dbReference>
<gene>
    <name evidence="9" type="ORF">G443_004214</name>
</gene>
<dbReference type="Gene3D" id="1.10.630.10">
    <property type="entry name" value="Cytochrome P450"/>
    <property type="match status" value="1"/>
</dbReference>
<keyword evidence="5 8" id="KW-0560">Oxidoreductase</keyword>
<dbReference type="InterPro" id="IPR002397">
    <property type="entry name" value="Cyt_P450_B"/>
</dbReference>
<dbReference type="Pfam" id="PF00067">
    <property type="entry name" value="p450"/>
    <property type="match status" value="1"/>
</dbReference>
<proteinExistence type="inferred from homology"/>
<keyword evidence="7 8" id="KW-0503">Monooxygenase</keyword>
<dbReference type="SUPFAM" id="SSF48264">
    <property type="entry name" value="Cytochrome P450"/>
    <property type="match status" value="1"/>
</dbReference>
<evidence type="ECO:0000256" key="5">
    <source>
        <dbReference type="ARBA" id="ARBA00023002"/>
    </source>
</evidence>
<evidence type="ECO:0000256" key="6">
    <source>
        <dbReference type="ARBA" id="ARBA00023004"/>
    </source>
</evidence>
<name>A0ABT1JP47_ACTCY</name>
<evidence type="ECO:0000256" key="1">
    <source>
        <dbReference type="ARBA" id="ARBA00001971"/>
    </source>
</evidence>
<keyword evidence="6 8" id="KW-0408">Iron</keyword>
<evidence type="ECO:0000256" key="8">
    <source>
        <dbReference type="RuleBase" id="RU000461"/>
    </source>
</evidence>
<dbReference type="PRINTS" id="PR00359">
    <property type="entry name" value="BP450"/>
</dbReference>
<dbReference type="PROSITE" id="PS00086">
    <property type="entry name" value="CYTOCHROME_P450"/>
    <property type="match status" value="1"/>
</dbReference>
<dbReference type="InterPro" id="IPR036396">
    <property type="entry name" value="Cyt_P450_sf"/>
</dbReference>